<feature type="domain" description="RNA polymerase sigma factor 70 region 4 type 2" evidence="8">
    <location>
        <begin position="123"/>
        <end position="173"/>
    </location>
</feature>
<dbReference type="RefSeq" id="WP_339576382.1">
    <property type="nucleotide sequence ID" value="NZ_JBBIAA010000051.1"/>
</dbReference>
<evidence type="ECO:0000256" key="4">
    <source>
        <dbReference type="ARBA" id="ARBA00023125"/>
    </source>
</evidence>
<evidence type="ECO:0000259" key="7">
    <source>
        <dbReference type="Pfam" id="PF04542"/>
    </source>
</evidence>
<evidence type="ECO:0000256" key="6">
    <source>
        <dbReference type="SAM" id="MobiDB-lite"/>
    </source>
</evidence>
<reference evidence="9 10" key="1">
    <citation type="journal article" date="2017" name="Int. J. Syst. Evol. Microbiol.">
        <title>Pseudokineococcus basanitobsidens sp. nov., isolated from volcanic rock.</title>
        <authorList>
            <person name="Lee D.W."/>
            <person name="Park M.Y."/>
            <person name="Kim J.J."/>
            <person name="Kim B.S."/>
        </authorList>
    </citation>
    <scope>NUCLEOTIDE SEQUENCE [LARGE SCALE GENOMIC DNA]</scope>
    <source>
        <strain evidence="9 10">DSM 103726</strain>
    </source>
</reference>
<proteinExistence type="inferred from homology"/>
<dbReference type="InterPro" id="IPR014284">
    <property type="entry name" value="RNA_pol_sigma-70_dom"/>
</dbReference>
<keyword evidence="5" id="KW-0804">Transcription</keyword>
<keyword evidence="4" id="KW-0238">DNA-binding</keyword>
<sequence>MPDSDEDVLVRSLHRPVAFEELVRRHSAPVHGYLQRRSSAQIADDLLAETWLQAFASRGSYDPGRGPVRAWVFGVARHVLFAAQRQHRRAHQEGSRSEAVTDPAPDWDAVDARLDAAATAPALRSGLASLTGPDRELLLLVVWEQLSPTEAAAVLDIPPGTARSRLHRARRQLRHHVSTPGPTVGDPAASPPSSRRPS</sequence>
<name>A0ABU8RPL8_9ACTN</name>
<feature type="compositionally biased region" description="Low complexity" evidence="6">
    <location>
        <begin position="187"/>
        <end position="198"/>
    </location>
</feature>
<evidence type="ECO:0000259" key="8">
    <source>
        <dbReference type="Pfam" id="PF08281"/>
    </source>
</evidence>
<feature type="compositionally biased region" description="Basic residues" evidence="6">
    <location>
        <begin position="164"/>
        <end position="177"/>
    </location>
</feature>
<dbReference type="NCBIfam" id="TIGR02937">
    <property type="entry name" value="sigma70-ECF"/>
    <property type="match status" value="1"/>
</dbReference>
<dbReference type="InterPro" id="IPR007627">
    <property type="entry name" value="RNA_pol_sigma70_r2"/>
</dbReference>
<dbReference type="PANTHER" id="PTHR43133">
    <property type="entry name" value="RNA POLYMERASE ECF-TYPE SIGMA FACTO"/>
    <property type="match status" value="1"/>
</dbReference>
<dbReference type="SUPFAM" id="SSF88946">
    <property type="entry name" value="Sigma2 domain of RNA polymerase sigma factors"/>
    <property type="match status" value="1"/>
</dbReference>
<dbReference type="InterPro" id="IPR036388">
    <property type="entry name" value="WH-like_DNA-bd_sf"/>
</dbReference>
<dbReference type="Gene3D" id="1.10.10.10">
    <property type="entry name" value="Winged helix-like DNA-binding domain superfamily/Winged helix DNA-binding domain"/>
    <property type="match status" value="1"/>
</dbReference>
<keyword evidence="10" id="KW-1185">Reference proteome</keyword>
<dbReference type="Pfam" id="PF04542">
    <property type="entry name" value="Sigma70_r2"/>
    <property type="match status" value="1"/>
</dbReference>
<protein>
    <submittedName>
        <fullName evidence="9">Sigma-70 family RNA polymerase sigma factor</fullName>
    </submittedName>
</protein>
<dbReference type="CDD" id="cd06171">
    <property type="entry name" value="Sigma70_r4"/>
    <property type="match status" value="1"/>
</dbReference>
<keyword evidence="3" id="KW-0731">Sigma factor</keyword>
<accession>A0ABU8RPL8</accession>
<evidence type="ECO:0000256" key="1">
    <source>
        <dbReference type="ARBA" id="ARBA00010641"/>
    </source>
</evidence>
<comment type="caution">
    <text evidence="9">The sequence shown here is derived from an EMBL/GenBank/DDBJ whole genome shotgun (WGS) entry which is preliminary data.</text>
</comment>
<evidence type="ECO:0000313" key="10">
    <source>
        <dbReference type="Proteomes" id="UP001387100"/>
    </source>
</evidence>
<dbReference type="SUPFAM" id="SSF88659">
    <property type="entry name" value="Sigma3 and sigma4 domains of RNA polymerase sigma factors"/>
    <property type="match status" value="1"/>
</dbReference>
<gene>
    <name evidence="9" type="ORF">WDZ17_17075</name>
</gene>
<dbReference type="InterPro" id="IPR013324">
    <property type="entry name" value="RNA_pol_sigma_r3/r4-like"/>
</dbReference>
<evidence type="ECO:0000313" key="9">
    <source>
        <dbReference type="EMBL" id="MEJ5947009.1"/>
    </source>
</evidence>
<feature type="region of interest" description="Disordered" evidence="6">
    <location>
        <begin position="159"/>
        <end position="198"/>
    </location>
</feature>
<evidence type="ECO:0000256" key="5">
    <source>
        <dbReference type="ARBA" id="ARBA00023163"/>
    </source>
</evidence>
<evidence type="ECO:0000256" key="3">
    <source>
        <dbReference type="ARBA" id="ARBA00023082"/>
    </source>
</evidence>
<dbReference type="InterPro" id="IPR039425">
    <property type="entry name" value="RNA_pol_sigma-70-like"/>
</dbReference>
<dbReference type="Pfam" id="PF08281">
    <property type="entry name" value="Sigma70_r4_2"/>
    <property type="match status" value="1"/>
</dbReference>
<dbReference type="PANTHER" id="PTHR43133:SF8">
    <property type="entry name" value="RNA POLYMERASE SIGMA FACTOR HI_1459-RELATED"/>
    <property type="match status" value="1"/>
</dbReference>
<organism evidence="9 10">
    <name type="scientific">Pseudokineococcus basanitobsidens</name>
    <dbReference type="NCBI Taxonomy" id="1926649"/>
    <lineage>
        <taxon>Bacteria</taxon>
        <taxon>Bacillati</taxon>
        <taxon>Actinomycetota</taxon>
        <taxon>Actinomycetes</taxon>
        <taxon>Kineosporiales</taxon>
        <taxon>Kineosporiaceae</taxon>
        <taxon>Pseudokineococcus</taxon>
    </lineage>
</organism>
<dbReference type="Gene3D" id="1.10.1740.10">
    <property type="match status" value="1"/>
</dbReference>
<feature type="domain" description="RNA polymerase sigma-70 region 2" evidence="7">
    <location>
        <begin position="22"/>
        <end position="89"/>
    </location>
</feature>
<dbReference type="InterPro" id="IPR013249">
    <property type="entry name" value="RNA_pol_sigma70_r4_t2"/>
</dbReference>
<dbReference type="Proteomes" id="UP001387100">
    <property type="component" value="Unassembled WGS sequence"/>
</dbReference>
<keyword evidence="2" id="KW-0805">Transcription regulation</keyword>
<comment type="similarity">
    <text evidence="1">Belongs to the sigma-70 factor family. ECF subfamily.</text>
</comment>
<evidence type="ECO:0000256" key="2">
    <source>
        <dbReference type="ARBA" id="ARBA00023015"/>
    </source>
</evidence>
<dbReference type="EMBL" id="JBBIAA010000051">
    <property type="protein sequence ID" value="MEJ5947009.1"/>
    <property type="molecule type" value="Genomic_DNA"/>
</dbReference>
<dbReference type="InterPro" id="IPR013325">
    <property type="entry name" value="RNA_pol_sigma_r2"/>
</dbReference>